<evidence type="ECO:0000313" key="2">
    <source>
        <dbReference type="Proteomes" id="UP000612893"/>
    </source>
</evidence>
<dbReference type="PANTHER" id="PTHR35340:SF5">
    <property type="entry name" value="ASST-DOMAIN-CONTAINING PROTEIN"/>
    <property type="match status" value="1"/>
</dbReference>
<dbReference type="Pfam" id="PF14269">
    <property type="entry name" value="Arylsulfotran_2"/>
    <property type="match status" value="1"/>
</dbReference>
<dbReference type="InterPro" id="IPR039535">
    <property type="entry name" value="ASST-like"/>
</dbReference>
<proteinExistence type="predicted"/>
<dbReference type="PANTHER" id="PTHR35340">
    <property type="entry name" value="PQQ ENZYME REPEAT PROTEIN-RELATED"/>
    <property type="match status" value="1"/>
</dbReference>
<gene>
    <name evidence="1" type="ORF">JF922_16480</name>
</gene>
<sequence>PVAAWAVVLALAVALAVVVVATASSSAGTSVIVFPIPGSRVAAPGTQVTFRGIPVGRFGRITVTGSKSGVHTGVVLSDSDGQGGSFVPIHTFTPGETVTVGTALRINDARHGTFSFTVASPAGAIPQVTPTSIPRSAGDVWHFASRPDLTPAAVKVDKASSAAGGGDLLVASLEGPLQNGSEILSPDGDLIYFKPVPKGESTTDFRSQTYQGKPVLTWWQGTLSTAGNGQGDDEIYDSSYRPVTTVRAGNGLMADLHEFQITGRGRALVTAEYPVYWNASSVKGAISHEIVFDAVVQEIDIPTGLVLYQWDSLDHVPVTASYQPPPADTGDPWDYFHVNSIQQLSDGSLLVSSRNTWAVYKVSHRTGGIDWTLGGKQSSFTMGSGTRFAFQHDARIRPGNEMTVFDDGAGPPVVHQQSRGLTLRLDTSAMSARVVLADTHTPPLRSAYEGNVQRLPNGDDLVGWGQQPYLSEFDSHGDEVFDARFVSATDSYRAYRFPWTG</sequence>
<dbReference type="Proteomes" id="UP000612893">
    <property type="component" value="Unassembled WGS sequence"/>
</dbReference>
<feature type="non-terminal residue" evidence="1">
    <location>
        <position position="501"/>
    </location>
</feature>
<dbReference type="RefSeq" id="WP_338203227.1">
    <property type="nucleotide sequence ID" value="NZ_JAEKNR010000166.1"/>
</dbReference>
<dbReference type="EMBL" id="JAEKNR010000166">
    <property type="protein sequence ID" value="MBJ7599661.1"/>
    <property type="molecule type" value="Genomic_DNA"/>
</dbReference>
<name>A0A934N8L8_9BACT</name>
<protein>
    <submittedName>
        <fullName evidence="1">Arylsulfotransferase family protein</fullName>
    </submittedName>
</protein>
<organism evidence="1 2">
    <name type="scientific">Candidatus Nephthysia bennettiae</name>
    <dbReference type="NCBI Taxonomy" id="3127016"/>
    <lineage>
        <taxon>Bacteria</taxon>
        <taxon>Bacillati</taxon>
        <taxon>Candidatus Dormiibacterota</taxon>
        <taxon>Candidatus Dormibacteria</taxon>
        <taxon>Candidatus Dormibacterales</taxon>
        <taxon>Candidatus Dormibacteraceae</taxon>
        <taxon>Candidatus Nephthysia</taxon>
    </lineage>
</organism>
<dbReference type="AlphaFoldDB" id="A0A934N8L8"/>
<keyword evidence="2" id="KW-1185">Reference proteome</keyword>
<dbReference type="InterPro" id="IPR053143">
    <property type="entry name" value="Arylsulfate_ST"/>
</dbReference>
<feature type="non-terminal residue" evidence="1">
    <location>
        <position position="1"/>
    </location>
</feature>
<accession>A0A934N8L8</accession>
<evidence type="ECO:0000313" key="1">
    <source>
        <dbReference type="EMBL" id="MBJ7599661.1"/>
    </source>
</evidence>
<reference evidence="1" key="1">
    <citation type="submission" date="2020-10" db="EMBL/GenBank/DDBJ databases">
        <title>Ca. Dormibacterota MAGs.</title>
        <authorList>
            <person name="Montgomery K."/>
        </authorList>
    </citation>
    <scope>NUCLEOTIDE SEQUENCE [LARGE SCALE GENOMIC DNA]</scope>
    <source>
        <strain evidence="1">SC8812_S17_10</strain>
    </source>
</reference>
<comment type="caution">
    <text evidence="1">The sequence shown here is derived from an EMBL/GenBank/DDBJ whole genome shotgun (WGS) entry which is preliminary data.</text>
</comment>